<dbReference type="GO" id="GO:0004198">
    <property type="term" value="F:calcium-dependent cysteine-type endopeptidase activity"/>
    <property type="evidence" value="ECO:0007669"/>
    <property type="project" value="InterPro"/>
</dbReference>
<accession>A0AAD9UE85</accession>
<comment type="caution">
    <text evidence="9">The sequence shown here is derived from an EMBL/GenBank/DDBJ whole genome shotgun (WGS) entry which is preliminary data.</text>
</comment>
<evidence type="ECO:0000259" key="8">
    <source>
        <dbReference type="PROSITE" id="PS50203"/>
    </source>
</evidence>
<dbReference type="InterPro" id="IPR001300">
    <property type="entry name" value="Peptidase_C2_calpain_cat"/>
</dbReference>
<dbReference type="CDD" id="cd00044">
    <property type="entry name" value="CysPc"/>
    <property type="match status" value="1"/>
</dbReference>
<evidence type="ECO:0000256" key="3">
    <source>
        <dbReference type="ARBA" id="ARBA00022801"/>
    </source>
</evidence>
<dbReference type="PANTHER" id="PTHR10183:SF379">
    <property type="entry name" value="CALPAIN-5"/>
    <property type="match status" value="1"/>
</dbReference>
<dbReference type="Pfam" id="PF00648">
    <property type="entry name" value="Peptidase_C2"/>
    <property type="match status" value="1"/>
</dbReference>
<dbReference type="PROSITE" id="PS00139">
    <property type="entry name" value="THIOL_PROTEASE_CYS"/>
    <property type="match status" value="1"/>
</dbReference>
<dbReference type="PROSITE" id="PS50203">
    <property type="entry name" value="CALPAIN_CAT"/>
    <property type="match status" value="1"/>
</dbReference>
<dbReference type="Gene3D" id="2.60.120.380">
    <property type="match status" value="1"/>
</dbReference>
<dbReference type="AlphaFoldDB" id="A0AAD9UE85"/>
<dbReference type="GO" id="GO:0006508">
    <property type="term" value="P:proteolysis"/>
    <property type="evidence" value="ECO:0007669"/>
    <property type="project" value="UniProtKB-KW"/>
</dbReference>
<proteinExistence type="inferred from homology"/>
<evidence type="ECO:0000256" key="7">
    <source>
        <dbReference type="SAM" id="MobiDB-lite"/>
    </source>
</evidence>
<evidence type="ECO:0000256" key="2">
    <source>
        <dbReference type="ARBA" id="ARBA00022670"/>
    </source>
</evidence>
<comment type="similarity">
    <text evidence="1">Belongs to the peptidase C2 family.</text>
</comment>
<name>A0AAD9UE85_RIDPI</name>
<feature type="active site" evidence="5 6">
    <location>
        <position position="298"/>
    </location>
</feature>
<dbReference type="PRINTS" id="PR00704">
    <property type="entry name" value="CALPAIN"/>
</dbReference>
<dbReference type="SUPFAM" id="SSF54001">
    <property type="entry name" value="Cysteine proteinases"/>
    <property type="match status" value="1"/>
</dbReference>
<dbReference type="InterPro" id="IPR000169">
    <property type="entry name" value="Pept_cys_AS"/>
</dbReference>
<evidence type="ECO:0000313" key="10">
    <source>
        <dbReference type="Proteomes" id="UP001209878"/>
    </source>
</evidence>
<gene>
    <name evidence="9" type="ORF">NP493_210g00025</name>
</gene>
<evidence type="ECO:0000313" key="9">
    <source>
        <dbReference type="EMBL" id="KAK2186212.1"/>
    </source>
</evidence>
<keyword evidence="2 6" id="KW-0645">Protease</keyword>
<feature type="compositionally biased region" description="Basic and acidic residues" evidence="7">
    <location>
        <begin position="30"/>
        <end position="49"/>
    </location>
</feature>
<organism evidence="9 10">
    <name type="scientific">Ridgeia piscesae</name>
    <name type="common">Tubeworm</name>
    <dbReference type="NCBI Taxonomy" id="27915"/>
    <lineage>
        <taxon>Eukaryota</taxon>
        <taxon>Metazoa</taxon>
        <taxon>Spiralia</taxon>
        <taxon>Lophotrochozoa</taxon>
        <taxon>Annelida</taxon>
        <taxon>Polychaeta</taxon>
        <taxon>Sedentaria</taxon>
        <taxon>Canalipalpata</taxon>
        <taxon>Sabellida</taxon>
        <taxon>Siboglinidae</taxon>
        <taxon>Ridgeia</taxon>
    </lineage>
</organism>
<dbReference type="InterPro" id="IPR022684">
    <property type="entry name" value="Calpain_cysteine_protease"/>
</dbReference>
<dbReference type="Pfam" id="PF01067">
    <property type="entry name" value="Calpain_III"/>
    <property type="match status" value="1"/>
</dbReference>
<dbReference type="PANTHER" id="PTHR10183">
    <property type="entry name" value="CALPAIN"/>
    <property type="match status" value="1"/>
</dbReference>
<reference evidence="9" key="1">
    <citation type="journal article" date="2023" name="Mol. Biol. Evol.">
        <title>Third-Generation Sequencing Reveals the Adaptive Role of the Epigenome in Three Deep-Sea Polychaetes.</title>
        <authorList>
            <person name="Perez M."/>
            <person name="Aroh O."/>
            <person name="Sun Y."/>
            <person name="Lan Y."/>
            <person name="Juniper S.K."/>
            <person name="Young C.R."/>
            <person name="Angers B."/>
            <person name="Qian P.Y."/>
        </authorList>
    </citation>
    <scope>NUCLEOTIDE SEQUENCE</scope>
    <source>
        <strain evidence="9">R07B-5</strain>
    </source>
</reference>
<dbReference type="FunFam" id="3.90.70.10:FF:000054">
    <property type="entry name" value="Calpain 14"/>
    <property type="match status" value="1"/>
</dbReference>
<dbReference type="SMART" id="SM00720">
    <property type="entry name" value="calpain_III"/>
    <property type="match status" value="1"/>
</dbReference>
<protein>
    <recommendedName>
        <fullName evidence="8">Calpain catalytic domain-containing protein</fullName>
    </recommendedName>
</protein>
<dbReference type="InterPro" id="IPR038765">
    <property type="entry name" value="Papain-like_cys_pep_sf"/>
</dbReference>
<dbReference type="SMART" id="SM00230">
    <property type="entry name" value="CysPc"/>
    <property type="match status" value="1"/>
</dbReference>
<dbReference type="GO" id="GO:0005737">
    <property type="term" value="C:cytoplasm"/>
    <property type="evidence" value="ECO:0007669"/>
    <property type="project" value="TreeGrafter"/>
</dbReference>
<evidence type="ECO:0000256" key="6">
    <source>
        <dbReference type="PROSITE-ProRule" id="PRU00239"/>
    </source>
</evidence>
<dbReference type="InterPro" id="IPR022683">
    <property type="entry name" value="Calpain_III"/>
</dbReference>
<dbReference type="InterPro" id="IPR036213">
    <property type="entry name" value="Calpain_III_sf"/>
</dbReference>
<evidence type="ECO:0000256" key="5">
    <source>
        <dbReference type="PIRSR" id="PIRSR622684-1"/>
    </source>
</evidence>
<sequence>MGPINSKDKTSAETTNSTALGDNEAYMNDSRVDVEDKEKAQETTNEDSKIGLPEGEVGDCMLGITAYTRVKRILDKLGPSELFCDPDFPANDSILFYSDHSDTTYIKWARPKDLVPPGKEPHLLVDGLSRDDIKQGILGDCWFLSSCAAVSQHECFMRKIIPDDQPLCGPNYRGIVHFRFWRFGQWTDVYVDDLLPTRNGQMMYAHCEDPTEFWVALIEKAYAKLHGSYEAIEGGQTMAALVDLTGGLAERYELKGADPSMYRHLLRAHKSGAFIACSRKGEWREATMADANGLVSGHAYTVTKVMRVSHRMNDERLLRIRNPWGNETEWKGSWSDHDSCWDWVDKETKEVMGMEMKDDGEFWMNFRDFCRQFQEVTICTTGPDFDGDGVSDQGHVHCVKGQWEVGRSAGGSRNDLEKFATNPQYLLTLKEPDDFDPVTDDPENEGKCSVVIALMQEHRRSRRNMGVKMLQIGFIIYQTSTPKERLPAKHFKYNYESGKSGIFVNMREVSGRCELRAWSLRHHSVNIPAR</sequence>
<evidence type="ECO:0000256" key="4">
    <source>
        <dbReference type="ARBA" id="ARBA00022807"/>
    </source>
</evidence>
<feature type="active site" evidence="5 6">
    <location>
        <position position="141"/>
    </location>
</feature>
<feature type="domain" description="Calpain catalytic" evidence="8">
    <location>
        <begin position="82"/>
        <end position="382"/>
    </location>
</feature>
<keyword evidence="4 6" id="KW-0788">Thiol protease</keyword>
<keyword evidence="3 6" id="KW-0378">Hydrolase</keyword>
<keyword evidence="10" id="KW-1185">Reference proteome</keyword>
<evidence type="ECO:0000256" key="1">
    <source>
        <dbReference type="ARBA" id="ARBA00007623"/>
    </source>
</evidence>
<dbReference type="Gene3D" id="3.90.70.10">
    <property type="entry name" value="Cysteine proteinases"/>
    <property type="match status" value="1"/>
</dbReference>
<dbReference type="SUPFAM" id="SSF49758">
    <property type="entry name" value="Calpain large subunit, middle domain (domain III)"/>
    <property type="match status" value="1"/>
</dbReference>
<dbReference type="Proteomes" id="UP001209878">
    <property type="component" value="Unassembled WGS sequence"/>
</dbReference>
<feature type="region of interest" description="Disordered" evidence="7">
    <location>
        <begin position="1"/>
        <end position="52"/>
    </location>
</feature>
<feature type="compositionally biased region" description="Basic and acidic residues" evidence="7">
    <location>
        <begin position="1"/>
        <end position="11"/>
    </location>
</feature>
<dbReference type="EMBL" id="JAODUO010000209">
    <property type="protein sequence ID" value="KAK2186212.1"/>
    <property type="molecule type" value="Genomic_DNA"/>
</dbReference>
<dbReference type="InterPro" id="IPR022682">
    <property type="entry name" value="Calpain_domain_III"/>
</dbReference>
<feature type="active site" evidence="5 6">
    <location>
        <position position="322"/>
    </location>
</feature>